<evidence type="ECO:0000256" key="1">
    <source>
        <dbReference type="ARBA" id="ARBA00002486"/>
    </source>
</evidence>
<organism evidence="4 5">
    <name type="scientific">Fodinisporobacter ferrooxydans</name>
    <dbReference type="NCBI Taxonomy" id="2901836"/>
    <lineage>
        <taxon>Bacteria</taxon>
        <taxon>Bacillati</taxon>
        <taxon>Bacillota</taxon>
        <taxon>Bacilli</taxon>
        <taxon>Bacillales</taxon>
        <taxon>Alicyclobacillaceae</taxon>
        <taxon>Fodinisporobacter</taxon>
    </lineage>
</organism>
<dbReference type="EMBL" id="CP089291">
    <property type="protein sequence ID" value="UOF91565.1"/>
    <property type="molecule type" value="Genomic_DNA"/>
</dbReference>
<comment type="function">
    <text evidence="1">Transcriptional repressor of xylose-utilizing enzymes.</text>
</comment>
<keyword evidence="3" id="KW-0119">Carbohydrate metabolism</keyword>
<name>A0ABY4CM71_9BACL</name>
<dbReference type="InterPro" id="IPR000600">
    <property type="entry name" value="ROK"/>
</dbReference>
<evidence type="ECO:0000313" key="4">
    <source>
        <dbReference type="EMBL" id="UOF91565.1"/>
    </source>
</evidence>
<evidence type="ECO:0000256" key="3">
    <source>
        <dbReference type="ARBA" id="ARBA00022629"/>
    </source>
</evidence>
<proteinExistence type="inferred from homology"/>
<dbReference type="SUPFAM" id="SSF46785">
    <property type="entry name" value="Winged helix' DNA-binding domain"/>
    <property type="match status" value="1"/>
</dbReference>
<dbReference type="PANTHER" id="PTHR18964">
    <property type="entry name" value="ROK (REPRESSOR, ORF, KINASE) FAMILY"/>
    <property type="match status" value="1"/>
</dbReference>
<dbReference type="Pfam" id="PF00480">
    <property type="entry name" value="ROK"/>
    <property type="match status" value="1"/>
</dbReference>
<dbReference type="PANTHER" id="PTHR18964:SF149">
    <property type="entry name" value="BIFUNCTIONAL UDP-N-ACETYLGLUCOSAMINE 2-EPIMERASE_N-ACETYLMANNOSAMINE KINASE"/>
    <property type="match status" value="1"/>
</dbReference>
<sequence length="401" mass="44079">MIKMNERIPGRNAKEIYKLIRTQGVALKADLLEKSKLTVSTLTRILEELISLGLILEAGFGESTGGRKPILYKINPAYAHVFGLDISRTYSKLILFDLDLKIVDTVRWSMTTSMTPEKLINEIIYAVQTMMTNHNIALASCLGMGIGAVGPLDRTQGIIRSPKYFPANGWSNVPICQMIEEPFGFPVMLDNGTNTSILGEYWASSQYRYQHLLYVTAGVGIRSSMMTSGKVVYGAVDMEGSIGQMIIQTDGPPPREPGGNYGSLESYVSIYALEQKAQSLLKSGRKCMLNELVYAPEDVRFHHLLYALNEKDPLAVEIFTQSATCFGIGLANVLNILHPEHVILGGPLIDTNDLFFAIAKEVALEKTYDSPSYSVEFSRGKLGSDGIATGAAVMMINQLTE</sequence>
<reference evidence="4" key="1">
    <citation type="submission" date="2021-12" db="EMBL/GenBank/DDBJ databases">
        <title>Alicyclobacillaceae gen. nov., sp. nov., isolated from chalcocite enrichment system.</title>
        <authorList>
            <person name="Jiang Z."/>
        </authorList>
    </citation>
    <scope>NUCLEOTIDE SEQUENCE</scope>
    <source>
        <strain evidence="4">MYW30-H2</strain>
    </source>
</reference>
<accession>A0ABY4CM71</accession>
<dbReference type="Gene3D" id="3.30.420.40">
    <property type="match status" value="2"/>
</dbReference>
<dbReference type="InterPro" id="IPR043129">
    <property type="entry name" value="ATPase_NBD"/>
</dbReference>
<keyword evidence="3" id="KW-0859">Xylose metabolism</keyword>
<comment type="similarity">
    <text evidence="2">Belongs to the ROK (NagC/XylR) family.</text>
</comment>
<dbReference type="Gene3D" id="1.10.10.10">
    <property type="entry name" value="Winged helix-like DNA-binding domain superfamily/Winged helix DNA-binding domain"/>
    <property type="match status" value="1"/>
</dbReference>
<dbReference type="SUPFAM" id="SSF53067">
    <property type="entry name" value="Actin-like ATPase domain"/>
    <property type="match status" value="1"/>
</dbReference>
<evidence type="ECO:0000313" key="5">
    <source>
        <dbReference type="Proteomes" id="UP000830167"/>
    </source>
</evidence>
<dbReference type="InterPro" id="IPR036390">
    <property type="entry name" value="WH_DNA-bd_sf"/>
</dbReference>
<dbReference type="Proteomes" id="UP000830167">
    <property type="component" value="Chromosome"/>
</dbReference>
<gene>
    <name evidence="4" type="ORF">LSG31_04750</name>
</gene>
<keyword evidence="5" id="KW-1185">Reference proteome</keyword>
<dbReference type="InterPro" id="IPR036388">
    <property type="entry name" value="WH-like_DNA-bd_sf"/>
</dbReference>
<protein>
    <submittedName>
        <fullName evidence="4">ROK family protein</fullName>
    </submittedName>
</protein>
<evidence type="ECO:0000256" key="2">
    <source>
        <dbReference type="ARBA" id="ARBA00006479"/>
    </source>
</evidence>